<accession>A0A922IAW7</accession>
<evidence type="ECO:0000313" key="2">
    <source>
        <dbReference type="Proteomes" id="UP000790347"/>
    </source>
</evidence>
<dbReference type="EMBL" id="ASGP02000001">
    <property type="protein sequence ID" value="KAH9527443.1"/>
    <property type="molecule type" value="Genomic_DNA"/>
</dbReference>
<reference evidence="1" key="1">
    <citation type="submission" date="2013-05" db="EMBL/GenBank/DDBJ databases">
        <authorList>
            <person name="Yim A.K.Y."/>
            <person name="Chan T.F."/>
            <person name="Ji K.M."/>
            <person name="Liu X.Y."/>
            <person name="Zhou J.W."/>
            <person name="Li R.Q."/>
            <person name="Yang K.Y."/>
            <person name="Li J."/>
            <person name="Li M."/>
            <person name="Law P.T.W."/>
            <person name="Wu Y.L."/>
            <person name="Cai Z.L."/>
            <person name="Qin H."/>
            <person name="Bao Y."/>
            <person name="Leung R.K.K."/>
            <person name="Ng P.K.S."/>
            <person name="Zou J."/>
            <person name="Zhong X.J."/>
            <person name="Ran P.X."/>
            <person name="Zhong N.S."/>
            <person name="Liu Z.G."/>
            <person name="Tsui S.K.W."/>
        </authorList>
    </citation>
    <scope>NUCLEOTIDE SEQUENCE</scope>
    <source>
        <strain evidence="1">Derf</strain>
        <tissue evidence="1">Whole organism</tissue>
    </source>
</reference>
<keyword evidence="2" id="KW-1185">Reference proteome</keyword>
<protein>
    <submittedName>
        <fullName evidence="1">Uncharacterized protein</fullName>
    </submittedName>
</protein>
<proteinExistence type="predicted"/>
<comment type="caution">
    <text evidence="1">The sequence shown here is derived from an EMBL/GenBank/DDBJ whole genome shotgun (WGS) entry which is preliminary data.</text>
</comment>
<dbReference type="AlphaFoldDB" id="A0A922IAW7"/>
<dbReference type="Proteomes" id="UP000790347">
    <property type="component" value="Unassembled WGS sequence"/>
</dbReference>
<evidence type="ECO:0000313" key="1">
    <source>
        <dbReference type="EMBL" id="KAH9527443.1"/>
    </source>
</evidence>
<reference evidence="1" key="2">
    <citation type="journal article" date="2022" name="Res Sq">
        <title>Comparative Genomics Reveals Insights into the Divergent Evolution of Astigmatic Mites and Household Pest Adaptations.</title>
        <authorList>
            <person name="Xiong Q."/>
            <person name="Wan A.T.-Y."/>
            <person name="Liu X.-Y."/>
            <person name="Fung C.S.-H."/>
            <person name="Xiao X."/>
            <person name="Malainual N."/>
            <person name="Hou J."/>
            <person name="Wang L."/>
            <person name="Wang M."/>
            <person name="Yang K."/>
            <person name="Cui Y."/>
            <person name="Leung E."/>
            <person name="Nong W."/>
            <person name="Shin S.-K."/>
            <person name="Au S."/>
            <person name="Jeong K.Y."/>
            <person name="Chew F.T."/>
            <person name="Hui J."/>
            <person name="Leung T.F."/>
            <person name="Tungtrongchitr A."/>
            <person name="Zhong N."/>
            <person name="Liu Z."/>
            <person name="Tsui S."/>
        </authorList>
    </citation>
    <scope>NUCLEOTIDE SEQUENCE</scope>
    <source>
        <strain evidence="1">Derf</strain>
        <tissue evidence="1">Whole organism</tissue>
    </source>
</reference>
<gene>
    <name evidence="1" type="ORF">DERF_001454</name>
</gene>
<organism evidence="1 2">
    <name type="scientific">Dermatophagoides farinae</name>
    <name type="common">American house dust mite</name>
    <dbReference type="NCBI Taxonomy" id="6954"/>
    <lineage>
        <taxon>Eukaryota</taxon>
        <taxon>Metazoa</taxon>
        <taxon>Ecdysozoa</taxon>
        <taxon>Arthropoda</taxon>
        <taxon>Chelicerata</taxon>
        <taxon>Arachnida</taxon>
        <taxon>Acari</taxon>
        <taxon>Acariformes</taxon>
        <taxon>Sarcoptiformes</taxon>
        <taxon>Astigmata</taxon>
        <taxon>Psoroptidia</taxon>
        <taxon>Analgoidea</taxon>
        <taxon>Pyroglyphidae</taxon>
        <taxon>Dermatophagoidinae</taxon>
        <taxon>Dermatophagoides</taxon>
    </lineage>
</organism>
<name>A0A922IAW7_DERFA</name>
<sequence>MEEEIRIVNGDSKNPECCCFQSKSSLSLLKFGKSIIFKMEREKKKASGLLTNLSNFRKKNKIRVCVCDGV</sequence>